<keyword evidence="2" id="KW-0472">Membrane</keyword>
<evidence type="ECO:0000313" key="5">
    <source>
        <dbReference type="Proteomes" id="UP000799779"/>
    </source>
</evidence>
<dbReference type="Proteomes" id="UP000799779">
    <property type="component" value="Unassembled WGS sequence"/>
</dbReference>
<feature type="region of interest" description="Disordered" evidence="1">
    <location>
        <begin position="48"/>
        <end position="87"/>
    </location>
</feature>
<dbReference type="OrthoDB" id="3800780at2759"/>
<feature type="transmembrane region" description="Helical" evidence="2">
    <location>
        <begin position="17"/>
        <end position="38"/>
    </location>
</feature>
<proteinExistence type="predicted"/>
<dbReference type="InterPro" id="IPR056632">
    <property type="entry name" value="DUF7730"/>
</dbReference>
<reference evidence="4" key="1">
    <citation type="journal article" date="2020" name="Stud. Mycol.">
        <title>101 Dothideomycetes genomes: a test case for predicting lifestyles and emergence of pathogens.</title>
        <authorList>
            <person name="Haridas S."/>
            <person name="Albert R."/>
            <person name="Binder M."/>
            <person name="Bloem J."/>
            <person name="Labutti K."/>
            <person name="Salamov A."/>
            <person name="Andreopoulos B."/>
            <person name="Baker S."/>
            <person name="Barry K."/>
            <person name="Bills G."/>
            <person name="Bluhm B."/>
            <person name="Cannon C."/>
            <person name="Castanera R."/>
            <person name="Culley D."/>
            <person name="Daum C."/>
            <person name="Ezra D."/>
            <person name="Gonzalez J."/>
            <person name="Henrissat B."/>
            <person name="Kuo A."/>
            <person name="Liang C."/>
            <person name="Lipzen A."/>
            <person name="Lutzoni F."/>
            <person name="Magnuson J."/>
            <person name="Mondo S."/>
            <person name="Nolan M."/>
            <person name="Ohm R."/>
            <person name="Pangilinan J."/>
            <person name="Park H.-J."/>
            <person name="Ramirez L."/>
            <person name="Alfaro M."/>
            <person name="Sun H."/>
            <person name="Tritt A."/>
            <person name="Yoshinaga Y."/>
            <person name="Zwiers L.-H."/>
            <person name="Turgeon B."/>
            <person name="Goodwin S."/>
            <person name="Spatafora J."/>
            <person name="Crous P."/>
            <person name="Grigoriev I."/>
        </authorList>
    </citation>
    <scope>NUCLEOTIDE SEQUENCE</scope>
    <source>
        <strain evidence="4">CBS 123094</strain>
    </source>
</reference>
<accession>A0A6A5WZZ7</accession>
<evidence type="ECO:0000313" key="4">
    <source>
        <dbReference type="EMBL" id="KAF2004655.1"/>
    </source>
</evidence>
<feature type="domain" description="DUF7730" evidence="3">
    <location>
        <begin position="108"/>
        <end position="257"/>
    </location>
</feature>
<dbReference type="EMBL" id="ML977566">
    <property type="protein sequence ID" value="KAF2004655.1"/>
    <property type="molecule type" value="Genomic_DNA"/>
</dbReference>
<feature type="compositionally biased region" description="Basic residues" evidence="1">
    <location>
        <begin position="52"/>
        <end position="67"/>
    </location>
</feature>
<organism evidence="4 5">
    <name type="scientific">Amniculicola lignicola CBS 123094</name>
    <dbReference type="NCBI Taxonomy" id="1392246"/>
    <lineage>
        <taxon>Eukaryota</taxon>
        <taxon>Fungi</taxon>
        <taxon>Dikarya</taxon>
        <taxon>Ascomycota</taxon>
        <taxon>Pezizomycotina</taxon>
        <taxon>Dothideomycetes</taxon>
        <taxon>Pleosporomycetidae</taxon>
        <taxon>Pleosporales</taxon>
        <taxon>Amniculicolaceae</taxon>
        <taxon>Amniculicola</taxon>
    </lineage>
</organism>
<dbReference type="Pfam" id="PF24864">
    <property type="entry name" value="DUF7730"/>
    <property type="match status" value="1"/>
</dbReference>
<evidence type="ECO:0000256" key="2">
    <source>
        <dbReference type="SAM" id="Phobius"/>
    </source>
</evidence>
<gene>
    <name evidence="4" type="ORF">P154DRAFT_35905</name>
</gene>
<evidence type="ECO:0000256" key="1">
    <source>
        <dbReference type="SAM" id="MobiDB-lite"/>
    </source>
</evidence>
<sequence>MRKKSGVLSCQNPIECVAWLVAAPFLLLMSPVFIGYIATERISRSEKGQQFKAKRRCKPPAIKKRERRLSIDGGTRKPLGGKGKKEEERLKWNVKRTLRMEKGQVAYSQGTSLLFRLPLELRLIVYENLVGENPIHVMSEQEAKLRSYRCKNPETCHKTNYGVQHCWAMSHKPHHRPVYHDDPGIGVLPMLQTCRRVYIELVPLVYALPTFHITQPKTLFLFLTSILPSRFSLIQSIHLDSRQTLANYPDNPTFGLYNGALTYRSLTIPHLCRSPILPSLAQLDMPKVSEYVGPNGCYDIGLWWLTCHVLANMPALRYLRVDARMKSFNGPSSLPWLEKRFFQAISAKGLHKKEGLNFEMWWKEMPSLLEESEDFTFLRVYEQKETWKLWS</sequence>
<dbReference type="AlphaFoldDB" id="A0A6A5WZZ7"/>
<keyword evidence="2" id="KW-0812">Transmembrane</keyword>
<dbReference type="PANTHER" id="PTHR38790">
    <property type="entry name" value="2EXR DOMAIN-CONTAINING PROTEIN-RELATED"/>
    <property type="match status" value="1"/>
</dbReference>
<keyword evidence="5" id="KW-1185">Reference proteome</keyword>
<protein>
    <recommendedName>
        <fullName evidence="3">DUF7730 domain-containing protein</fullName>
    </recommendedName>
</protein>
<keyword evidence="2" id="KW-1133">Transmembrane helix</keyword>
<evidence type="ECO:0000259" key="3">
    <source>
        <dbReference type="Pfam" id="PF24864"/>
    </source>
</evidence>
<name>A0A6A5WZZ7_9PLEO</name>